<dbReference type="AlphaFoldDB" id="A0A060T6X9"/>
<evidence type="ECO:0000256" key="9">
    <source>
        <dbReference type="SAM" id="MobiDB-lite"/>
    </source>
</evidence>
<reference evidence="10" key="2">
    <citation type="submission" date="2014-06" db="EMBL/GenBank/DDBJ databases">
        <title>The complete genome of Blastobotrys (Arxula) adeninivorans LS3 - a yeast of biotechnological interest.</title>
        <authorList>
            <person name="Kunze G."/>
            <person name="Gaillardin C."/>
            <person name="Czernicka M."/>
            <person name="Durrens P."/>
            <person name="Martin T."/>
            <person name="Boer E."/>
            <person name="Gabaldon T."/>
            <person name="Cruz J."/>
            <person name="Talla E."/>
            <person name="Marck C."/>
            <person name="Goffeau A."/>
            <person name="Barbe V."/>
            <person name="Baret P."/>
            <person name="Baronian K."/>
            <person name="Beier S."/>
            <person name="Bleykasten C."/>
            <person name="Bode R."/>
            <person name="Casaregola S."/>
            <person name="Despons L."/>
            <person name="Fairhead C."/>
            <person name="Giersberg M."/>
            <person name="Gierski P."/>
            <person name="Hahnel U."/>
            <person name="Hartmann A."/>
            <person name="Jankowska D."/>
            <person name="Jubin C."/>
            <person name="Jung P."/>
            <person name="Lafontaine I."/>
            <person name="Leh-Louis V."/>
            <person name="Lemaire M."/>
            <person name="Marcet-Houben M."/>
            <person name="Mascher M."/>
            <person name="Morel G."/>
            <person name="Richard G.-F."/>
            <person name="Riechen J."/>
            <person name="Sacerdot C."/>
            <person name="Sarkar A."/>
            <person name="Savel G."/>
            <person name="Schacherer J."/>
            <person name="Sherman D."/>
            <person name="Straub M.-L."/>
            <person name="Stein N."/>
            <person name="Thierry A."/>
            <person name="Trautwein-Schult A."/>
            <person name="Westhof E."/>
            <person name="Worch S."/>
            <person name="Dujon B."/>
            <person name="Souciet J.-L."/>
            <person name="Wincker P."/>
            <person name="Scholz U."/>
            <person name="Neuveglise N."/>
        </authorList>
    </citation>
    <scope>NUCLEOTIDE SEQUENCE</scope>
    <source>
        <strain evidence="10">LS3</strain>
    </source>
</reference>
<reference evidence="10" key="1">
    <citation type="submission" date="2014-02" db="EMBL/GenBank/DDBJ databases">
        <authorList>
            <person name="Genoscope - CEA"/>
        </authorList>
    </citation>
    <scope>NUCLEOTIDE SEQUENCE</scope>
    <source>
        <strain evidence="10">LS3</strain>
    </source>
</reference>
<evidence type="ECO:0000256" key="2">
    <source>
        <dbReference type="ARBA" id="ARBA00022664"/>
    </source>
</evidence>
<dbReference type="PhylomeDB" id="A0A060T6X9"/>
<feature type="region of interest" description="Disordered" evidence="9">
    <location>
        <begin position="218"/>
        <end position="264"/>
    </location>
</feature>
<evidence type="ECO:0000256" key="8">
    <source>
        <dbReference type="HAMAP-Rule" id="MF_03226"/>
    </source>
</evidence>
<dbReference type="PANTHER" id="PTHR12111:SF1">
    <property type="entry name" value="SPLICING FACTOR YJU2"/>
    <property type="match status" value="1"/>
</dbReference>
<dbReference type="PANTHER" id="PTHR12111">
    <property type="entry name" value="SPLICING FACTOR YJU2"/>
    <property type="match status" value="1"/>
</dbReference>
<accession>A0A060T6X9</accession>
<keyword evidence="4 8" id="KW-0747">Spliceosome</keyword>
<dbReference type="GO" id="GO:0000349">
    <property type="term" value="P:generation of catalytic spliceosome for first transesterification step"/>
    <property type="evidence" value="ECO:0007669"/>
    <property type="project" value="UniProtKB-UniRule"/>
</dbReference>
<dbReference type="HAMAP" id="MF_03226">
    <property type="entry name" value="YJU2"/>
    <property type="match status" value="1"/>
</dbReference>
<comment type="subunit">
    <text evidence="8">Component of the spliceosome. Present in the activated B complex, the catalytically activated B* complex which catalyzes the branching, the catalytic step 1 C complex catalyzing the exon ligation, and the postcatalytic P complex containing the ligated exons (mRNA) and the excised lariat intron.</text>
</comment>
<keyword evidence="2" id="KW-0507">mRNA processing</keyword>
<keyword evidence="3 8" id="KW-0479">Metal-binding</keyword>
<comment type="function">
    <text evidence="8">Part of the spliceosome which catalyzes two sequential transesterification reactions, first the excision of the non-coding intron from pre-mRNA and then the ligation of the coding exons to form the mature mRNA. Plays a role in stabilizing the structure of the spliceosome catalytic core and docking of the branch helix into the active site, producing 5'-exon and lariat intron-3'-intermediates.</text>
</comment>
<comment type="subcellular location">
    <subcellularLocation>
        <location evidence="1 8">Nucleus</location>
    </subcellularLocation>
</comment>
<feature type="compositionally biased region" description="Basic and acidic residues" evidence="9">
    <location>
        <begin position="224"/>
        <end position="240"/>
    </location>
</feature>
<evidence type="ECO:0000256" key="3">
    <source>
        <dbReference type="ARBA" id="ARBA00022723"/>
    </source>
</evidence>
<feature type="binding site" evidence="8">
    <location>
        <position position="87"/>
    </location>
    <ligand>
        <name>Zn(2+)</name>
        <dbReference type="ChEBI" id="CHEBI:29105"/>
    </ligand>
</feature>
<feature type="binding site" evidence="8">
    <location>
        <position position="51"/>
    </location>
    <ligand>
        <name>Zn(2+)</name>
        <dbReference type="ChEBI" id="CHEBI:29105"/>
    </ligand>
</feature>
<dbReference type="Pfam" id="PF04502">
    <property type="entry name" value="Saf4_Yju2"/>
    <property type="match status" value="1"/>
</dbReference>
<dbReference type="EMBL" id="HG937692">
    <property type="protein sequence ID" value="CDP36554.1"/>
    <property type="molecule type" value="Genomic_DNA"/>
</dbReference>
<dbReference type="InterPro" id="IPR007590">
    <property type="entry name" value="Saf4/Yju2"/>
</dbReference>
<feature type="binding site" evidence="8">
    <location>
        <position position="84"/>
    </location>
    <ligand>
        <name>Zn(2+)</name>
        <dbReference type="ChEBI" id="CHEBI:29105"/>
    </ligand>
</feature>
<evidence type="ECO:0000313" key="10">
    <source>
        <dbReference type="EMBL" id="CDP36554.1"/>
    </source>
</evidence>
<organism evidence="10">
    <name type="scientific">Blastobotrys adeninivorans</name>
    <name type="common">Yeast</name>
    <name type="synonym">Arxula adeninivorans</name>
    <dbReference type="NCBI Taxonomy" id="409370"/>
    <lineage>
        <taxon>Eukaryota</taxon>
        <taxon>Fungi</taxon>
        <taxon>Dikarya</taxon>
        <taxon>Ascomycota</taxon>
        <taxon>Saccharomycotina</taxon>
        <taxon>Dipodascomycetes</taxon>
        <taxon>Dipodascales</taxon>
        <taxon>Trichomonascaceae</taxon>
        <taxon>Blastobotrys</taxon>
    </lineage>
</organism>
<dbReference type="InterPro" id="IPR043701">
    <property type="entry name" value="Yju2"/>
</dbReference>
<protein>
    <recommendedName>
        <fullName evidence="8">Splicing factor YJU2</fullName>
    </recommendedName>
</protein>
<evidence type="ECO:0000256" key="5">
    <source>
        <dbReference type="ARBA" id="ARBA00022833"/>
    </source>
</evidence>
<feature type="compositionally biased region" description="Basic and acidic residues" evidence="9">
    <location>
        <begin position="102"/>
        <end position="119"/>
    </location>
</feature>
<feature type="binding site" evidence="8">
    <location>
        <position position="48"/>
    </location>
    <ligand>
        <name>Zn(2+)</name>
        <dbReference type="ChEBI" id="CHEBI:29105"/>
    </ligand>
</feature>
<evidence type="ECO:0000256" key="1">
    <source>
        <dbReference type="ARBA" id="ARBA00004123"/>
    </source>
</evidence>
<name>A0A060T6X9_BLAAD</name>
<keyword evidence="5 8" id="KW-0862">Zinc</keyword>
<sequence>MSERKSINKYYPPDFDPSKVTRRPKRRPESASAALQTVRLMAPFSMRCTTCGEFIYKGKKFNARKQPTNEDYHGIKIIRFYIRCPRCAGEIRFKTDPKISDYRTESGAERNREPWRDATQEEETLDERLDRLEREEQQFKEKEEREKRFGTTTAALMDSSKSAISGGSGDAMKDMEDRMTQAKREMEIQDELEELQARNARVDLAAMQNGLLDKVRSNLSADDDQAKRAQEEKDAEEAKNAFKRTSTGERIVTAAPPPAPIPIVSSKVTKPKILKKTKRVNSLGVKKA</sequence>
<evidence type="ECO:0000256" key="7">
    <source>
        <dbReference type="ARBA" id="ARBA00023242"/>
    </source>
</evidence>
<feature type="region of interest" description="Disordered" evidence="9">
    <location>
        <begin position="1"/>
        <end position="32"/>
    </location>
</feature>
<proteinExistence type="inferred from homology"/>
<evidence type="ECO:0000256" key="4">
    <source>
        <dbReference type="ARBA" id="ARBA00022728"/>
    </source>
</evidence>
<gene>
    <name evidence="10" type="ORF">GNLVRS02_ARAD1B15686g</name>
</gene>
<keyword evidence="6" id="KW-0508">mRNA splicing</keyword>
<dbReference type="GO" id="GO:0046872">
    <property type="term" value="F:metal ion binding"/>
    <property type="evidence" value="ECO:0007669"/>
    <property type="project" value="UniProtKB-KW"/>
</dbReference>
<feature type="region of interest" description="Disordered" evidence="9">
    <location>
        <begin position="102"/>
        <end position="124"/>
    </location>
</feature>
<evidence type="ECO:0000256" key="6">
    <source>
        <dbReference type="ARBA" id="ARBA00023187"/>
    </source>
</evidence>
<comment type="similarity">
    <text evidence="8">Belongs to the CWC16 family. YJU2 subfamily.</text>
</comment>
<dbReference type="GO" id="GO:0071006">
    <property type="term" value="C:U2-type catalytic step 1 spliceosome"/>
    <property type="evidence" value="ECO:0007669"/>
    <property type="project" value="UniProtKB-UniRule"/>
</dbReference>
<keyword evidence="7 8" id="KW-0539">Nucleus</keyword>